<sequence>MSVLKSPFLHFLLIGAGLFLLFDIVGGDEGPDPDRIEITDAQFQRLQQQFEASWNRPPTEAEATGILADHLREELLYREALKLGLDQNDAIIRQRLRQKMDFFTEAGVQATDPGDEELRAYLAANEERYIRPPRFALAQVFLGTDPEPDAVAEVLAALEGGAEPGTVGEPTLLPPSLSPADVGLIANRFGRDFATALPGLPLEEWAGPVPSSYGQHLVRIAAAEPAGTPDFEALRGRLLRDWRYEAAQTARQDAALRLAENYRIDLPGGQAAADLLRPGAQE</sequence>
<dbReference type="RefSeq" id="WP_160851334.1">
    <property type="nucleotide sequence ID" value="NZ_WUWG01000001.1"/>
</dbReference>
<gene>
    <name evidence="2" type="ORF">GSH16_01930</name>
</gene>
<dbReference type="Proteomes" id="UP000436016">
    <property type="component" value="Unassembled WGS sequence"/>
</dbReference>
<keyword evidence="3" id="KW-1185">Reference proteome</keyword>
<evidence type="ECO:0000259" key="1">
    <source>
        <dbReference type="Pfam" id="PF13145"/>
    </source>
</evidence>
<comment type="caution">
    <text evidence="2">The sequence shown here is derived from an EMBL/GenBank/DDBJ whole genome shotgun (WGS) entry which is preliminary data.</text>
</comment>
<feature type="domain" description="PpiC" evidence="1">
    <location>
        <begin position="114"/>
        <end position="234"/>
    </location>
</feature>
<dbReference type="InterPro" id="IPR027304">
    <property type="entry name" value="Trigger_fact/SurA_dom_sf"/>
</dbReference>
<reference evidence="2 3" key="1">
    <citation type="submission" date="2019-12" db="EMBL/GenBank/DDBJ databases">
        <title>Strain KN286 was isolated from seawater, which was collected from Caroline Seamount in the tropical western Pacific.</title>
        <authorList>
            <person name="Wang Q."/>
        </authorList>
    </citation>
    <scope>NUCLEOTIDE SEQUENCE [LARGE SCALE GENOMIC DNA]</scope>
    <source>
        <strain evidence="2 3">KN286</strain>
    </source>
</reference>
<dbReference type="EMBL" id="WUWG01000001">
    <property type="protein sequence ID" value="MXU64191.1"/>
    <property type="molecule type" value="Genomic_DNA"/>
</dbReference>
<dbReference type="Pfam" id="PF13145">
    <property type="entry name" value="Rotamase_2"/>
    <property type="match status" value="1"/>
</dbReference>
<evidence type="ECO:0000313" key="2">
    <source>
        <dbReference type="EMBL" id="MXU64191.1"/>
    </source>
</evidence>
<dbReference type="GO" id="GO:0003755">
    <property type="term" value="F:peptidyl-prolyl cis-trans isomerase activity"/>
    <property type="evidence" value="ECO:0007669"/>
    <property type="project" value="InterPro"/>
</dbReference>
<dbReference type="SUPFAM" id="SSF109998">
    <property type="entry name" value="Triger factor/SurA peptide-binding domain-like"/>
    <property type="match status" value="1"/>
</dbReference>
<accession>A0A6B0TZ60</accession>
<proteinExistence type="predicted"/>
<organism evidence="2 3">
    <name type="scientific">Oceanomicrobium pacificus</name>
    <dbReference type="NCBI Taxonomy" id="2692916"/>
    <lineage>
        <taxon>Bacteria</taxon>
        <taxon>Pseudomonadati</taxon>
        <taxon>Pseudomonadota</taxon>
        <taxon>Alphaproteobacteria</taxon>
        <taxon>Rhodobacterales</taxon>
        <taxon>Paracoccaceae</taxon>
        <taxon>Oceanomicrobium</taxon>
    </lineage>
</organism>
<protein>
    <recommendedName>
        <fullName evidence="1">PpiC domain-containing protein</fullName>
    </recommendedName>
</protein>
<dbReference type="AlphaFoldDB" id="A0A6B0TZ60"/>
<evidence type="ECO:0000313" key="3">
    <source>
        <dbReference type="Proteomes" id="UP000436016"/>
    </source>
</evidence>
<name>A0A6B0TZ60_9RHOB</name>
<dbReference type="InterPro" id="IPR000297">
    <property type="entry name" value="PPIase_PpiC"/>
</dbReference>